<gene>
    <name evidence="1" type="ORF">A6769_23615</name>
</gene>
<dbReference type="InterPro" id="IPR013406">
    <property type="entry name" value="CHP02574_addiction_mod"/>
</dbReference>
<dbReference type="AlphaFoldDB" id="A0A367REB5"/>
<reference evidence="1 2" key="1">
    <citation type="submission" date="2016-04" db="EMBL/GenBank/DDBJ databases">
        <authorList>
            <person name="Evans L.H."/>
            <person name="Alamgir A."/>
            <person name="Owens N."/>
            <person name="Weber N.D."/>
            <person name="Virtaneva K."/>
            <person name="Barbian K."/>
            <person name="Babar A."/>
            <person name="Rosenke K."/>
        </authorList>
    </citation>
    <scope>NUCLEOTIDE SEQUENCE [LARGE SCALE GENOMIC DNA]</scope>
    <source>
        <strain evidence="1">NIES-2108</strain>
    </source>
</reference>
<protein>
    <submittedName>
        <fullName evidence="1">Addiction module protein</fullName>
    </submittedName>
</protein>
<dbReference type="Pfam" id="PF09720">
    <property type="entry name" value="Unstab_antitox"/>
    <property type="match status" value="1"/>
</dbReference>
<evidence type="ECO:0000313" key="1">
    <source>
        <dbReference type="EMBL" id="RCJ34023.1"/>
    </source>
</evidence>
<accession>A0A367REB5</accession>
<sequence>MNPVFSELSSLSRAEKLQLVEDLWDEIAATPAALPVLDWQKQELARRKAEYLQNPAISNSWEDVKARIYQRHG</sequence>
<dbReference type="Proteomes" id="UP000252085">
    <property type="component" value="Unassembled WGS sequence"/>
</dbReference>
<comment type="caution">
    <text evidence="1">The sequence shown here is derived from an EMBL/GenBank/DDBJ whole genome shotgun (WGS) entry which is preliminary data.</text>
</comment>
<dbReference type="NCBIfam" id="TIGR02574">
    <property type="entry name" value="stabl_TIGR02574"/>
    <property type="match status" value="1"/>
</dbReference>
<proteinExistence type="predicted"/>
<dbReference type="EMBL" id="LXQE01000157">
    <property type="protein sequence ID" value="RCJ34023.1"/>
    <property type="molecule type" value="Genomic_DNA"/>
</dbReference>
<name>A0A367REB5_NOSPU</name>
<organism evidence="1 2">
    <name type="scientific">Nostoc punctiforme NIES-2108</name>
    <dbReference type="NCBI Taxonomy" id="1356359"/>
    <lineage>
        <taxon>Bacteria</taxon>
        <taxon>Bacillati</taxon>
        <taxon>Cyanobacteriota</taxon>
        <taxon>Cyanophyceae</taxon>
        <taxon>Nostocales</taxon>
        <taxon>Nostocaceae</taxon>
        <taxon>Nostoc</taxon>
    </lineage>
</organism>
<evidence type="ECO:0000313" key="2">
    <source>
        <dbReference type="Proteomes" id="UP000252085"/>
    </source>
</evidence>